<protein>
    <submittedName>
        <fullName evidence="1">Uncharacterized protein</fullName>
    </submittedName>
</protein>
<comment type="caution">
    <text evidence="1">The sequence shown here is derived from an EMBL/GenBank/DDBJ whole genome shotgun (WGS) entry which is preliminary data.</text>
</comment>
<name>A0A1R3KT69_COCAP</name>
<accession>A0A1R3KT69</accession>
<dbReference type="Gramene" id="OMP10304">
    <property type="protein sequence ID" value="OMP10304"/>
    <property type="gene ID" value="CCACVL1_00997"/>
</dbReference>
<sequence length="76" mass="8468">MDIREDCFAHLRFQRAIRLTERKVAHQPTVKASLSPNPYSQALPRSGKGNADDFFVYRSCESAVKESALISHSSSG</sequence>
<dbReference type="AlphaFoldDB" id="A0A1R3KT69"/>
<proteinExistence type="predicted"/>
<organism evidence="1 2">
    <name type="scientific">Corchorus capsularis</name>
    <name type="common">Jute</name>
    <dbReference type="NCBI Taxonomy" id="210143"/>
    <lineage>
        <taxon>Eukaryota</taxon>
        <taxon>Viridiplantae</taxon>
        <taxon>Streptophyta</taxon>
        <taxon>Embryophyta</taxon>
        <taxon>Tracheophyta</taxon>
        <taxon>Spermatophyta</taxon>
        <taxon>Magnoliopsida</taxon>
        <taxon>eudicotyledons</taxon>
        <taxon>Gunneridae</taxon>
        <taxon>Pentapetalae</taxon>
        <taxon>rosids</taxon>
        <taxon>malvids</taxon>
        <taxon>Malvales</taxon>
        <taxon>Malvaceae</taxon>
        <taxon>Grewioideae</taxon>
        <taxon>Apeibeae</taxon>
        <taxon>Corchorus</taxon>
    </lineage>
</organism>
<gene>
    <name evidence="1" type="ORF">CCACVL1_00997</name>
</gene>
<dbReference type="Proteomes" id="UP000188268">
    <property type="component" value="Unassembled WGS sequence"/>
</dbReference>
<dbReference type="EMBL" id="AWWV01002635">
    <property type="protein sequence ID" value="OMP10304.1"/>
    <property type="molecule type" value="Genomic_DNA"/>
</dbReference>
<evidence type="ECO:0000313" key="1">
    <source>
        <dbReference type="EMBL" id="OMP10304.1"/>
    </source>
</evidence>
<reference evidence="1 2" key="1">
    <citation type="submission" date="2013-09" db="EMBL/GenBank/DDBJ databases">
        <title>Corchorus capsularis genome sequencing.</title>
        <authorList>
            <person name="Alam M."/>
            <person name="Haque M.S."/>
            <person name="Islam M.S."/>
            <person name="Emdad E.M."/>
            <person name="Islam M.M."/>
            <person name="Ahmed B."/>
            <person name="Halim A."/>
            <person name="Hossen Q.M.M."/>
            <person name="Hossain M.Z."/>
            <person name="Ahmed R."/>
            <person name="Khan M.M."/>
            <person name="Islam R."/>
            <person name="Rashid M.M."/>
            <person name="Khan S.A."/>
            <person name="Rahman M.S."/>
            <person name="Alam M."/>
        </authorList>
    </citation>
    <scope>NUCLEOTIDE SEQUENCE [LARGE SCALE GENOMIC DNA]</scope>
    <source>
        <strain evidence="2">cv. CVL-1</strain>
        <tissue evidence="1">Whole seedling</tissue>
    </source>
</reference>
<evidence type="ECO:0000313" key="2">
    <source>
        <dbReference type="Proteomes" id="UP000188268"/>
    </source>
</evidence>
<keyword evidence="2" id="KW-1185">Reference proteome</keyword>